<sequence length="463" mass="50138">MTTMPDFDLDPSHSGSGDFNVDNFDFGMDSFDPFTGQYLDQHLQPSYANGPQHNESIRPSDLAANAFADIGIFGASRPTQLPLQIDPSLTESKGRLGQQQTIAQSLTPPTSLSPERLDAIRPHQDSSEGAAAPKNPNTYKRKLAETDDGDANAERRLKNRVAASKCRVKKKGREQMLIQESDQKEQENLELRAECRRLTQEALWLKNQLITHGNCGDTRINKWLANSAAKIVHKFGEGPAFQLDASSHPAARSFAELEYERRDSGISTNSKPDSKIEHGSSPSTGPTIPVKIGLGSPVDDASTQNVRNSPVQLKSEADLELLGGKSIRRTRSLDHSILDALAVGAAGRAQSVPLQESDIPQHADGACGDVIPQDLSLKGQVSIVSSSASVAAPLTSAVNSATAVPRDAQLSVNAMIIDPRLRGGDMPRDLLQANLEHCASSIQQEQPNHDELLQIPETKWMEA</sequence>
<evidence type="ECO:0000313" key="5">
    <source>
        <dbReference type="Proteomes" id="UP001140453"/>
    </source>
</evidence>
<accession>A0A9W9CVI7</accession>
<feature type="compositionally biased region" description="Polar residues" evidence="2">
    <location>
        <begin position="301"/>
        <end position="310"/>
    </location>
</feature>
<dbReference type="Pfam" id="PF07716">
    <property type="entry name" value="bZIP_2"/>
    <property type="match status" value="1"/>
</dbReference>
<dbReference type="CDD" id="cd14687">
    <property type="entry name" value="bZIP_ATF2"/>
    <property type="match status" value="1"/>
</dbReference>
<feature type="domain" description="BZIP" evidence="3">
    <location>
        <begin position="154"/>
        <end position="212"/>
    </location>
</feature>
<evidence type="ECO:0000256" key="2">
    <source>
        <dbReference type="SAM" id="MobiDB-lite"/>
    </source>
</evidence>
<dbReference type="SUPFAM" id="SSF57959">
    <property type="entry name" value="Leucine zipper domain"/>
    <property type="match status" value="1"/>
</dbReference>
<evidence type="ECO:0000259" key="3">
    <source>
        <dbReference type="PROSITE" id="PS50217"/>
    </source>
</evidence>
<dbReference type="GO" id="GO:0000981">
    <property type="term" value="F:DNA-binding transcription factor activity, RNA polymerase II-specific"/>
    <property type="evidence" value="ECO:0007669"/>
    <property type="project" value="TreeGrafter"/>
</dbReference>
<comment type="caution">
    <text evidence="4">The sequence shown here is derived from an EMBL/GenBank/DDBJ whole genome shotgun (WGS) entry which is preliminary data.</text>
</comment>
<reference evidence="4" key="1">
    <citation type="submission" date="2022-10" db="EMBL/GenBank/DDBJ databases">
        <title>Tapping the CABI collections for fungal endophytes: first genome assemblies for Collariella, Neodidymelliopsis, Ascochyta clinopodiicola, Didymella pomorum, Didymosphaeria variabile, Neocosmospora piperis and Neocucurbitaria cava.</title>
        <authorList>
            <person name="Hill R."/>
        </authorList>
    </citation>
    <scope>NUCLEOTIDE SEQUENCE</scope>
    <source>
        <strain evidence="4">IMI 355082</strain>
    </source>
</reference>
<feature type="region of interest" description="Disordered" evidence="2">
    <location>
        <begin position="259"/>
        <end position="310"/>
    </location>
</feature>
<feature type="region of interest" description="Disordered" evidence="2">
    <location>
        <begin position="93"/>
        <end position="165"/>
    </location>
</feature>
<dbReference type="Gene3D" id="1.20.5.170">
    <property type="match status" value="1"/>
</dbReference>
<dbReference type="InterPro" id="IPR000837">
    <property type="entry name" value="AP-1"/>
</dbReference>
<feature type="compositionally biased region" description="Basic and acidic residues" evidence="2">
    <location>
        <begin position="115"/>
        <end position="126"/>
    </location>
</feature>
<dbReference type="AlphaFoldDB" id="A0A9W9CVI7"/>
<dbReference type="GO" id="GO:0005634">
    <property type="term" value="C:nucleus"/>
    <property type="evidence" value="ECO:0007669"/>
    <property type="project" value="TreeGrafter"/>
</dbReference>
<name>A0A9W9CVI7_9PEZI</name>
<feature type="compositionally biased region" description="Polar residues" evidence="2">
    <location>
        <begin position="93"/>
        <end position="113"/>
    </location>
</feature>
<dbReference type="InterPro" id="IPR004827">
    <property type="entry name" value="bZIP"/>
</dbReference>
<organism evidence="4 5">
    <name type="scientific">Gnomoniopsis smithogilvyi</name>
    <dbReference type="NCBI Taxonomy" id="1191159"/>
    <lineage>
        <taxon>Eukaryota</taxon>
        <taxon>Fungi</taxon>
        <taxon>Dikarya</taxon>
        <taxon>Ascomycota</taxon>
        <taxon>Pezizomycotina</taxon>
        <taxon>Sordariomycetes</taxon>
        <taxon>Sordariomycetidae</taxon>
        <taxon>Diaporthales</taxon>
        <taxon>Gnomoniaceae</taxon>
        <taxon>Gnomoniopsis</taxon>
    </lineage>
</organism>
<dbReference type="SMART" id="SM00338">
    <property type="entry name" value="BRLZ"/>
    <property type="match status" value="1"/>
</dbReference>
<evidence type="ECO:0000256" key="1">
    <source>
        <dbReference type="SAM" id="Coils"/>
    </source>
</evidence>
<dbReference type="PANTHER" id="PTHR23351:SF59">
    <property type="entry name" value="CYCLIC AMP-DEPENDENT TRANSCRIPTION FACTOR ATF-3-LIKE"/>
    <property type="match status" value="1"/>
</dbReference>
<protein>
    <recommendedName>
        <fullName evidence="3">BZIP domain-containing protein</fullName>
    </recommendedName>
</protein>
<dbReference type="PANTHER" id="PTHR23351">
    <property type="entry name" value="FOS TRANSCRIPTION FACTOR-RELATED"/>
    <property type="match status" value="1"/>
</dbReference>
<keyword evidence="1" id="KW-0175">Coiled coil</keyword>
<proteinExistence type="predicted"/>
<dbReference type="OrthoDB" id="295274at2759"/>
<dbReference type="GO" id="GO:0000978">
    <property type="term" value="F:RNA polymerase II cis-regulatory region sequence-specific DNA binding"/>
    <property type="evidence" value="ECO:0007669"/>
    <property type="project" value="TreeGrafter"/>
</dbReference>
<feature type="coiled-coil region" evidence="1">
    <location>
        <begin position="174"/>
        <end position="201"/>
    </location>
</feature>
<evidence type="ECO:0000313" key="4">
    <source>
        <dbReference type="EMBL" id="KAJ4388792.1"/>
    </source>
</evidence>
<dbReference type="PROSITE" id="PS50217">
    <property type="entry name" value="BZIP"/>
    <property type="match status" value="1"/>
</dbReference>
<dbReference type="Proteomes" id="UP001140453">
    <property type="component" value="Unassembled WGS sequence"/>
</dbReference>
<dbReference type="InterPro" id="IPR046347">
    <property type="entry name" value="bZIP_sf"/>
</dbReference>
<gene>
    <name evidence="4" type="ORF">N0V93_006252</name>
</gene>
<dbReference type="EMBL" id="JAPEVB010000004">
    <property type="protein sequence ID" value="KAJ4388792.1"/>
    <property type="molecule type" value="Genomic_DNA"/>
</dbReference>
<keyword evidence="5" id="KW-1185">Reference proteome</keyword>
<dbReference type="PROSITE" id="PS00036">
    <property type="entry name" value="BZIP_BASIC"/>
    <property type="match status" value="1"/>
</dbReference>